<gene>
    <name evidence="9" type="ORF">L228DRAFT_170253</name>
</gene>
<evidence type="ECO:0000256" key="4">
    <source>
        <dbReference type="ARBA" id="ARBA00022776"/>
    </source>
</evidence>
<dbReference type="PANTHER" id="PTHR21394">
    <property type="entry name" value="MAU2 CHROMATID COHESION FACTOR HOMOLOG"/>
    <property type="match status" value="1"/>
</dbReference>
<evidence type="ECO:0000256" key="5">
    <source>
        <dbReference type="ARBA" id="ARBA00022829"/>
    </source>
</evidence>
<evidence type="ECO:0000313" key="9">
    <source>
        <dbReference type="EMBL" id="KZF21311.1"/>
    </source>
</evidence>
<evidence type="ECO:0000256" key="1">
    <source>
        <dbReference type="ARBA" id="ARBA00004123"/>
    </source>
</evidence>
<evidence type="ECO:0000313" key="10">
    <source>
        <dbReference type="Proteomes" id="UP000076632"/>
    </source>
</evidence>
<dbReference type="GeneID" id="28894609"/>
<organism evidence="9 10">
    <name type="scientific">Xylona heveae (strain CBS 132557 / TC161)</name>
    <dbReference type="NCBI Taxonomy" id="1328760"/>
    <lineage>
        <taxon>Eukaryota</taxon>
        <taxon>Fungi</taxon>
        <taxon>Dikarya</taxon>
        <taxon>Ascomycota</taxon>
        <taxon>Pezizomycotina</taxon>
        <taxon>Xylonomycetes</taxon>
        <taxon>Xylonales</taxon>
        <taxon>Xylonaceae</taxon>
        <taxon>Xylona</taxon>
    </lineage>
</organism>
<keyword evidence="6" id="KW-0539">Nucleus</keyword>
<feature type="region of interest" description="Disordered" evidence="8">
    <location>
        <begin position="1"/>
        <end position="26"/>
    </location>
</feature>
<keyword evidence="3" id="KW-0132">Cell division</keyword>
<evidence type="ECO:0000256" key="6">
    <source>
        <dbReference type="ARBA" id="ARBA00023242"/>
    </source>
</evidence>
<dbReference type="InParanoid" id="A0A165FS67"/>
<keyword evidence="7" id="KW-0131">Cell cycle</keyword>
<dbReference type="EMBL" id="KV407461">
    <property type="protein sequence ID" value="KZF21311.1"/>
    <property type="molecule type" value="Genomic_DNA"/>
</dbReference>
<name>A0A165FS67_XYLHT</name>
<dbReference type="GO" id="GO:0051301">
    <property type="term" value="P:cell division"/>
    <property type="evidence" value="ECO:0007669"/>
    <property type="project" value="UniProtKB-KW"/>
</dbReference>
<keyword evidence="5" id="KW-0159">Chromosome partition</keyword>
<dbReference type="InterPro" id="IPR019440">
    <property type="entry name" value="MAU2"/>
</dbReference>
<dbReference type="STRING" id="1328760.A0A165FS67"/>
<dbReference type="AlphaFoldDB" id="A0A165FS67"/>
<evidence type="ECO:0000256" key="8">
    <source>
        <dbReference type="SAM" id="MobiDB-lite"/>
    </source>
</evidence>
<evidence type="ECO:0008006" key="11">
    <source>
        <dbReference type="Google" id="ProtNLM"/>
    </source>
</evidence>
<dbReference type="GO" id="GO:0007064">
    <property type="term" value="P:mitotic sister chromatid cohesion"/>
    <property type="evidence" value="ECO:0007669"/>
    <property type="project" value="InterPro"/>
</dbReference>
<evidence type="ECO:0000256" key="3">
    <source>
        <dbReference type="ARBA" id="ARBA00022618"/>
    </source>
</evidence>
<dbReference type="OMA" id="QMVDICC"/>
<proteinExistence type="inferred from homology"/>
<dbReference type="Proteomes" id="UP000076632">
    <property type="component" value="Unassembled WGS sequence"/>
</dbReference>
<keyword evidence="4" id="KW-0498">Mitosis</keyword>
<dbReference type="GO" id="GO:0007059">
    <property type="term" value="P:chromosome segregation"/>
    <property type="evidence" value="ECO:0007669"/>
    <property type="project" value="UniProtKB-KW"/>
</dbReference>
<keyword evidence="10" id="KW-1185">Reference proteome</keyword>
<reference evidence="9 10" key="1">
    <citation type="journal article" date="2016" name="Fungal Biol.">
        <title>The genome of Xylona heveae provides a window into fungal endophytism.</title>
        <authorList>
            <person name="Gazis R."/>
            <person name="Kuo A."/>
            <person name="Riley R."/>
            <person name="LaButti K."/>
            <person name="Lipzen A."/>
            <person name="Lin J."/>
            <person name="Amirebrahimi M."/>
            <person name="Hesse C.N."/>
            <person name="Spatafora J.W."/>
            <person name="Henrissat B."/>
            <person name="Hainaut M."/>
            <person name="Grigoriev I.V."/>
            <person name="Hibbett D.S."/>
        </authorList>
    </citation>
    <scope>NUCLEOTIDE SEQUENCE [LARGE SCALE GENOMIC DNA]</scope>
    <source>
        <strain evidence="9 10">TC161</strain>
    </source>
</reference>
<accession>A0A165FS67</accession>
<evidence type="ECO:0000256" key="2">
    <source>
        <dbReference type="ARBA" id="ARBA00008585"/>
    </source>
</evidence>
<dbReference type="OrthoDB" id="5565328at2759"/>
<comment type="subcellular location">
    <subcellularLocation>
        <location evidence="1">Nucleus</location>
    </subcellularLocation>
</comment>
<dbReference type="RefSeq" id="XP_018186866.1">
    <property type="nucleotide sequence ID" value="XM_018329472.1"/>
</dbReference>
<sequence length="747" mass="83192">MAFPPPHHTNPSYPGNGPPGPPHMPAFQIRIPQSPQVIEQYQRQNYSAYQTQYENIPPFHYGPPQFQFIPPQNYSQQSPSQVFQHTDHTAVPQLPQPPTPSPIVDAQLPKNTISPIEYQLLLLKLADEYFQAAQERTPTVQDHRELDLYHKLIATGLACLEAVLKTWRLQPRLEAVVRLRYANILYEETDNDAEAEAALIKGISVCERNRLLDSKYSMQHLLVKVLFKSNPKASLKFLDGIIYDAEALEHIPWVYAFRFLRVTLSLETSYSNELSSVLSTLRSISNSAKQRGDIAIFVTSAVFEAAVYLRSSNSDCIEQAQRALAAARSLQLNEVTKELPQIVTLLNFLDLCCSLQESTSSLSGAKLQAMQMGMDQASNDPQWKEDGSFFVPLRLRSTALLTGGAGNVVRNEIDGDRLCFQWLPKRDVQALGYFLSGALMSYRNGQDGHKAEKYFREGLKISQGDNSYAPHDSVAGGMQSTMSQFSWRSTFRCYTYLYLIFVLCARTDWRSAAASFKELKHSVKELGTPITEPLSSLIHYVTGLIHQGTGDTAAALAIFFGRSLALPALGSPSYAIRRDMHILAMLNAVLIIREPSHPQHGALDSTLAALEPLCIQHPSKNIQAAFNLIRATASSENSTVKLKHYLQLALQAARSISNTQITCIVLNFMSWKFFRGVVGEQAEKSAVVGQTLARKDDNSLWLSVADGILADTLRLQGKTQEADAVYSQSLQISKDFPPGLQRSDPID</sequence>
<protein>
    <recommendedName>
        <fullName evidence="11">75k gamma secalin</fullName>
    </recommendedName>
</protein>
<evidence type="ECO:0000256" key="7">
    <source>
        <dbReference type="ARBA" id="ARBA00023306"/>
    </source>
</evidence>
<dbReference type="GO" id="GO:0005634">
    <property type="term" value="C:nucleus"/>
    <property type="evidence" value="ECO:0007669"/>
    <property type="project" value="UniProtKB-SubCell"/>
</dbReference>
<dbReference type="Pfam" id="PF10345">
    <property type="entry name" value="Cohesin_load"/>
    <property type="match status" value="1"/>
</dbReference>
<comment type="similarity">
    <text evidence="2">Belongs to the SCC4/mau-2 family.</text>
</comment>